<dbReference type="EMBL" id="BFAA01108445">
    <property type="protein sequence ID" value="GCB84913.1"/>
    <property type="molecule type" value="Genomic_DNA"/>
</dbReference>
<feature type="non-terminal residue" evidence="2">
    <location>
        <position position="59"/>
    </location>
</feature>
<dbReference type="InterPro" id="IPR025304">
    <property type="entry name" value="ALIX_V_dom"/>
</dbReference>
<dbReference type="STRING" id="75743.A0A401QHU9"/>
<dbReference type="PANTHER" id="PTHR23030">
    <property type="entry name" value="PCD6 INTERACTING PROTEIN-RELATED"/>
    <property type="match status" value="1"/>
</dbReference>
<gene>
    <name evidence="2" type="ORF">scyTo_0025587</name>
</gene>
<sequence length="59" mass="7117">WNMTIQMLVASYEAYEDLMKKSQEGKEFYADLENKVTRLLDKMKDICKSQEDQRHLMLE</sequence>
<comment type="caution">
    <text evidence="2">The sequence shown here is derived from an EMBL/GenBank/DDBJ whole genome shotgun (WGS) entry which is preliminary data.</text>
</comment>
<dbReference type="GO" id="GO:0045022">
    <property type="term" value="P:early endosome to late endosome transport"/>
    <property type="evidence" value="ECO:0007669"/>
    <property type="project" value="TreeGrafter"/>
</dbReference>
<evidence type="ECO:0000313" key="3">
    <source>
        <dbReference type="Proteomes" id="UP000288216"/>
    </source>
</evidence>
<evidence type="ECO:0000313" key="2">
    <source>
        <dbReference type="EMBL" id="GCB84913.1"/>
    </source>
</evidence>
<dbReference type="GO" id="GO:0032456">
    <property type="term" value="P:endocytic recycling"/>
    <property type="evidence" value="ECO:0007669"/>
    <property type="project" value="TreeGrafter"/>
</dbReference>
<dbReference type="Proteomes" id="UP000288216">
    <property type="component" value="Unassembled WGS sequence"/>
</dbReference>
<accession>A0A401QHU9</accession>
<name>A0A401QHU9_SCYTO</name>
<feature type="non-terminal residue" evidence="2">
    <location>
        <position position="1"/>
    </location>
</feature>
<keyword evidence="3" id="KW-1185">Reference proteome</keyword>
<dbReference type="GO" id="GO:0043328">
    <property type="term" value="P:protein transport to vacuole involved in ubiquitin-dependent protein catabolic process via the multivesicular body sorting pathway"/>
    <property type="evidence" value="ECO:0007669"/>
    <property type="project" value="TreeGrafter"/>
</dbReference>
<dbReference type="PANTHER" id="PTHR23030:SF30">
    <property type="entry name" value="TYROSINE-PROTEIN PHOSPHATASE NON-RECEPTOR TYPE 23"/>
    <property type="match status" value="1"/>
</dbReference>
<dbReference type="GO" id="GO:0005768">
    <property type="term" value="C:endosome"/>
    <property type="evidence" value="ECO:0007669"/>
    <property type="project" value="TreeGrafter"/>
</dbReference>
<feature type="domain" description="ALIX V-shaped" evidence="1">
    <location>
        <begin position="3"/>
        <end position="51"/>
    </location>
</feature>
<organism evidence="2 3">
    <name type="scientific">Scyliorhinus torazame</name>
    <name type="common">Cloudy catshark</name>
    <name type="synonym">Catulus torazame</name>
    <dbReference type="NCBI Taxonomy" id="75743"/>
    <lineage>
        <taxon>Eukaryota</taxon>
        <taxon>Metazoa</taxon>
        <taxon>Chordata</taxon>
        <taxon>Craniata</taxon>
        <taxon>Vertebrata</taxon>
        <taxon>Chondrichthyes</taxon>
        <taxon>Elasmobranchii</taxon>
        <taxon>Galeomorphii</taxon>
        <taxon>Galeoidea</taxon>
        <taxon>Carcharhiniformes</taxon>
        <taxon>Scyliorhinidae</taxon>
        <taxon>Scyliorhinus</taxon>
    </lineage>
</organism>
<evidence type="ECO:0000259" key="1">
    <source>
        <dbReference type="Pfam" id="PF13949"/>
    </source>
</evidence>
<reference evidence="2 3" key="1">
    <citation type="journal article" date="2018" name="Nat. Ecol. Evol.">
        <title>Shark genomes provide insights into elasmobranch evolution and the origin of vertebrates.</title>
        <authorList>
            <person name="Hara Y"/>
            <person name="Yamaguchi K"/>
            <person name="Onimaru K"/>
            <person name="Kadota M"/>
            <person name="Koyanagi M"/>
            <person name="Keeley SD"/>
            <person name="Tatsumi K"/>
            <person name="Tanaka K"/>
            <person name="Motone F"/>
            <person name="Kageyama Y"/>
            <person name="Nozu R"/>
            <person name="Adachi N"/>
            <person name="Nishimura O"/>
            <person name="Nakagawa R"/>
            <person name="Tanegashima C"/>
            <person name="Kiyatake I"/>
            <person name="Matsumoto R"/>
            <person name="Murakumo K"/>
            <person name="Nishida K"/>
            <person name="Terakita A"/>
            <person name="Kuratani S"/>
            <person name="Sato K"/>
            <person name="Hyodo S Kuraku.S."/>
        </authorList>
    </citation>
    <scope>NUCLEOTIDE SEQUENCE [LARGE SCALE GENOMIC DNA]</scope>
</reference>
<dbReference type="Gene3D" id="1.20.140.50">
    <property type="entry name" value="alix/aip1 like domains"/>
    <property type="match status" value="1"/>
</dbReference>
<protein>
    <recommendedName>
        <fullName evidence="1">ALIX V-shaped domain-containing protein</fullName>
    </recommendedName>
</protein>
<proteinExistence type="predicted"/>
<dbReference type="AlphaFoldDB" id="A0A401QHU9"/>
<dbReference type="Pfam" id="PF13949">
    <property type="entry name" value="ALIX_LYPXL_bnd"/>
    <property type="match status" value="1"/>
</dbReference>